<dbReference type="AlphaFoldDB" id="A0A848PEW4"/>
<accession>A0A848PEW4</accession>
<dbReference type="PANTHER" id="PTHR42850:SF7">
    <property type="entry name" value="BIS(5'-NUCLEOSYL)-TETRAPHOSPHATASE PRPE [ASYMMETRICAL]"/>
    <property type="match status" value="1"/>
</dbReference>
<dbReference type="GO" id="GO:0005737">
    <property type="term" value="C:cytoplasm"/>
    <property type="evidence" value="ECO:0007669"/>
    <property type="project" value="TreeGrafter"/>
</dbReference>
<feature type="domain" description="Calcineurin-like phosphoesterase" evidence="1">
    <location>
        <begin position="5"/>
        <end position="100"/>
    </location>
</feature>
<evidence type="ECO:0000313" key="2">
    <source>
        <dbReference type="EMBL" id="NMV42058.1"/>
    </source>
</evidence>
<dbReference type="Pfam" id="PF00149">
    <property type="entry name" value="Metallophos"/>
    <property type="match status" value="1"/>
</dbReference>
<dbReference type="InterPro" id="IPR004843">
    <property type="entry name" value="Calcineurin-like_PHP"/>
</dbReference>
<name>A0A848PEW4_9RALS</name>
<dbReference type="PANTHER" id="PTHR42850">
    <property type="entry name" value="METALLOPHOSPHOESTERASE"/>
    <property type="match status" value="1"/>
</dbReference>
<evidence type="ECO:0000313" key="3">
    <source>
        <dbReference type="Proteomes" id="UP000575469"/>
    </source>
</evidence>
<evidence type="ECO:0000259" key="1">
    <source>
        <dbReference type="Pfam" id="PF00149"/>
    </source>
</evidence>
<dbReference type="RefSeq" id="WP_169341998.1">
    <property type="nucleotide sequence ID" value="NZ_JABBZM010000045.1"/>
</dbReference>
<dbReference type="InterPro" id="IPR029052">
    <property type="entry name" value="Metallo-depent_PP-like"/>
</dbReference>
<reference evidence="2 3" key="1">
    <citation type="submission" date="2020-04" db="EMBL/GenBank/DDBJ databases">
        <title>Ralstonia insidiosa genome sequencing and assembly.</title>
        <authorList>
            <person name="Martins R.C.R."/>
            <person name="Perdigao-Neto L.V."/>
            <person name="Levin A.S.S."/>
            <person name="Costa S.F."/>
        </authorList>
    </citation>
    <scope>NUCLEOTIDE SEQUENCE [LARGE SCALE GENOMIC DNA]</scope>
    <source>
        <strain evidence="2 3">5047</strain>
    </source>
</reference>
<proteinExistence type="predicted"/>
<dbReference type="GO" id="GO:0016791">
    <property type="term" value="F:phosphatase activity"/>
    <property type="evidence" value="ECO:0007669"/>
    <property type="project" value="TreeGrafter"/>
</dbReference>
<dbReference type="EMBL" id="JABBZM010000045">
    <property type="protein sequence ID" value="NMV42058.1"/>
    <property type="molecule type" value="Genomic_DNA"/>
</dbReference>
<protein>
    <submittedName>
        <fullName evidence="2">Metallophosphoesterase</fullName>
    </submittedName>
</protein>
<comment type="caution">
    <text evidence="2">The sequence shown here is derived from an EMBL/GenBank/DDBJ whole genome shotgun (WGS) entry which is preliminary data.</text>
</comment>
<dbReference type="InterPro" id="IPR050126">
    <property type="entry name" value="Ap4A_hydrolase"/>
</dbReference>
<dbReference type="Proteomes" id="UP000575469">
    <property type="component" value="Unassembled WGS sequence"/>
</dbReference>
<dbReference type="Gene3D" id="3.60.21.10">
    <property type="match status" value="1"/>
</dbReference>
<dbReference type="SUPFAM" id="SSF56300">
    <property type="entry name" value="Metallo-dependent phosphatases"/>
    <property type="match status" value="1"/>
</dbReference>
<gene>
    <name evidence="2" type="ORF">HGR00_29505</name>
</gene>
<organism evidence="2 3">
    <name type="scientific">Ralstonia insidiosa</name>
    <dbReference type="NCBI Taxonomy" id="190721"/>
    <lineage>
        <taxon>Bacteria</taxon>
        <taxon>Pseudomonadati</taxon>
        <taxon>Pseudomonadota</taxon>
        <taxon>Betaproteobacteria</taxon>
        <taxon>Burkholderiales</taxon>
        <taxon>Burkholderiaceae</taxon>
        <taxon>Ralstonia</taxon>
    </lineage>
</organism>
<sequence>MDYDVIGDVHGQAPKLRALLNRLGYVQRNGAMRHPTRTAIFVGDFIDRGPHQLEVLDIVRPMVDAGSALATMGNHEFNAIAWYLRDPDQDDEYLRPRKGEKGEKNRHQHAAFLAEVEHKPAVHAEIINWFLQLPLWLDLPELRVIHACWHPGYLAELEPRLKPGRRLDDALMVKASRKGEAEYRMIESLLKGVEVPLPPGCAFMDKSGHTRHEARTRWWDTAATTYRQAALVPPEDREQLPDIEIPEHLRIGYTGEKPVFVGHYWMTGQPEILAPQVACVDYSAGKGGPLVAYRWSGEPVLSSGNFVLSSG</sequence>